<dbReference type="SMART" id="SM00534">
    <property type="entry name" value="MUTSac"/>
    <property type="match status" value="1"/>
</dbReference>
<dbReference type="Pfam" id="PF00488">
    <property type="entry name" value="MutS_V"/>
    <property type="match status" value="1"/>
</dbReference>
<dbReference type="HOGENOM" id="CLU_002472_7_2_1"/>
<dbReference type="OrthoDB" id="276261at2759"/>
<dbReference type="FunCoup" id="B7FYF7">
    <property type="interactions" value="409"/>
</dbReference>
<sequence length="1191" mass="130362">MESQPHKNRSKRKSKSSTPSANGSDPAPLDLASKVSLTGGASGTALEVSLSHDDAASLACKSLGSGLYGTRATQSLASSLHRKRLFPSAQASSRSQRTVPGSVASRKSSQYSQKSRFSRASGTPAHQRARYHGMQTQTKATAHIVCAVAENLARETCVASLDAGAPTVLHATKQGNGQTYAETLAYLELLQPDEVLLNEGRQTSQLARKILELYSVTTTTANADNGSAVLRDKTNGRNIAQRRRQRNLWKTGTMASINEDKHYNQSSVEESDEYGDSVRHTRKQVMVKFISRVCFDQTKGAELLRVVAREETYDAKLVEDYILLSSANAVLRYTQQHLGACLTRNSLNLHINAGGNHRMAIDRSTLLQLELLMNAKTGKLKDSLVGSIDCTKTTVGSRLLRTNLMSPPTQIATIHARQELVDTFLGNEAFFYDVMEHLMNLPDVDRMLNHIALVPRLDCKDMGMDGHQRQRPAVSQRLASKGISALVAIKSTLKALPALVQILKNQLESTTGAMRQTEKEISTVQQINSPNDEDENTTIVTDRSSLLIGLGGCNSSSLHSAHTIESRRYSSHLLRAIIFSLNQPAFNEVHKAILDVFTESTAYTRNPNAMRHQECFALRCESDGMMGILRKAFLANVDDIYRKADEYAEVYGMQVKVKYTASRGYFLAVPSDIGTDLPLVFTQPTLLGRHIHCTTEEIASFNTRAQDNVQDILLMTHDKIQEVLNIGRQYFDAFAALSDAIALLDLCHGFADHVTLSESPWCRPVLSEKAICSEEGSTDSECTMMIRSGRYAIAIEGHGLESADGSSGYIPNDTFASDAKPFTLITGINGSGKSTYLKQIAICTVLAHCGSYVPAEQACIPIRDLICSRIGNTDDQEHNISTFMLEMKETAFICNHATERSLILIDELGRATSNEDGVAIAWSIAEYLLKKGAMTFFATHYPQLCRLGDVYLKVQNVHLEASVSNGERSQIYYTHRVVSGTCAVSTDYGVELASVCGWPQEVVTAAKTIHKDVESLLPDESICNSEQANHYPFAEAMLAIRTIASQIKGYVAHNKAQPYESIRRELDELHRSCVKYSHKDLAELIERMLISSPSHTQQDSIGIIPSLPVRAPKAALKDRKIQNANMIFTSDRNGSGTFDLPLASTPANGNLEKLGETEDNDNSSLSSSSTSSDSSSSNSSASSVAAFEGSL</sequence>
<keyword evidence="9" id="KW-1185">Reference proteome</keyword>
<feature type="region of interest" description="Disordered" evidence="5">
    <location>
        <begin position="1138"/>
        <end position="1191"/>
    </location>
</feature>
<evidence type="ECO:0000313" key="8">
    <source>
        <dbReference type="EMBL" id="EEC48715.1"/>
    </source>
</evidence>
<dbReference type="Proteomes" id="UP000000759">
    <property type="component" value="Chromosome 7"/>
</dbReference>
<dbReference type="InterPro" id="IPR045076">
    <property type="entry name" value="MutS"/>
</dbReference>
<evidence type="ECO:0000256" key="1">
    <source>
        <dbReference type="ARBA" id="ARBA00006271"/>
    </source>
</evidence>
<feature type="region of interest" description="Disordered" evidence="5">
    <location>
        <begin position="1"/>
        <end position="35"/>
    </location>
</feature>
<dbReference type="PANTHER" id="PTHR11361:SF148">
    <property type="entry name" value="DNA MISMATCH REPAIR PROTEIN MSH6"/>
    <property type="match status" value="1"/>
</dbReference>
<dbReference type="KEGG" id="pti:PHATRDRAFT_45661"/>
<evidence type="ECO:0000313" key="9">
    <source>
        <dbReference type="Proteomes" id="UP000000759"/>
    </source>
</evidence>
<dbReference type="SUPFAM" id="SSF48334">
    <property type="entry name" value="DNA repair protein MutS, domain III"/>
    <property type="match status" value="1"/>
</dbReference>
<dbReference type="EMBL" id="CM000610">
    <property type="protein sequence ID" value="EEC48715.1"/>
    <property type="molecule type" value="Genomic_DNA"/>
</dbReference>
<keyword evidence="2" id="KW-0547">Nucleotide-binding</keyword>
<name>B7FYF7_PHATC</name>
<dbReference type="SMART" id="SM00533">
    <property type="entry name" value="MUTSd"/>
    <property type="match status" value="1"/>
</dbReference>
<dbReference type="InterPro" id="IPR000432">
    <property type="entry name" value="DNA_mismatch_repair_MutS_C"/>
</dbReference>
<dbReference type="GO" id="GO:0005524">
    <property type="term" value="F:ATP binding"/>
    <property type="evidence" value="ECO:0007669"/>
    <property type="project" value="UniProtKB-KW"/>
</dbReference>
<organism evidence="8 9">
    <name type="scientific">Phaeodactylum tricornutum (strain CCAP 1055/1)</name>
    <dbReference type="NCBI Taxonomy" id="556484"/>
    <lineage>
        <taxon>Eukaryota</taxon>
        <taxon>Sar</taxon>
        <taxon>Stramenopiles</taxon>
        <taxon>Ochrophyta</taxon>
        <taxon>Bacillariophyta</taxon>
        <taxon>Bacillariophyceae</taxon>
        <taxon>Bacillariophycidae</taxon>
        <taxon>Naviculales</taxon>
        <taxon>Phaeodactylaceae</taxon>
        <taxon>Phaeodactylum</taxon>
    </lineage>
</organism>
<evidence type="ECO:0000256" key="3">
    <source>
        <dbReference type="ARBA" id="ARBA00022840"/>
    </source>
</evidence>
<feature type="compositionally biased region" description="Basic residues" evidence="5">
    <location>
        <begin position="1"/>
        <end position="15"/>
    </location>
</feature>
<reference evidence="8 9" key="1">
    <citation type="journal article" date="2008" name="Nature">
        <title>The Phaeodactylum genome reveals the evolutionary history of diatom genomes.</title>
        <authorList>
            <person name="Bowler C."/>
            <person name="Allen A.E."/>
            <person name="Badger J.H."/>
            <person name="Grimwood J."/>
            <person name="Jabbari K."/>
            <person name="Kuo A."/>
            <person name="Maheswari U."/>
            <person name="Martens C."/>
            <person name="Maumus F."/>
            <person name="Otillar R.P."/>
            <person name="Rayko E."/>
            <person name="Salamov A."/>
            <person name="Vandepoele K."/>
            <person name="Beszteri B."/>
            <person name="Gruber A."/>
            <person name="Heijde M."/>
            <person name="Katinka M."/>
            <person name="Mock T."/>
            <person name="Valentin K."/>
            <person name="Verret F."/>
            <person name="Berges J.A."/>
            <person name="Brownlee C."/>
            <person name="Cadoret J.P."/>
            <person name="Chiovitti A."/>
            <person name="Choi C.J."/>
            <person name="Coesel S."/>
            <person name="De Martino A."/>
            <person name="Detter J.C."/>
            <person name="Durkin C."/>
            <person name="Falciatore A."/>
            <person name="Fournet J."/>
            <person name="Haruta M."/>
            <person name="Huysman M.J."/>
            <person name="Jenkins B.D."/>
            <person name="Jiroutova K."/>
            <person name="Jorgensen R.E."/>
            <person name="Joubert Y."/>
            <person name="Kaplan A."/>
            <person name="Kroger N."/>
            <person name="Kroth P.G."/>
            <person name="La Roche J."/>
            <person name="Lindquist E."/>
            <person name="Lommer M."/>
            <person name="Martin-Jezequel V."/>
            <person name="Lopez P.J."/>
            <person name="Lucas S."/>
            <person name="Mangogna M."/>
            <person name="McGinnis K."/>
            <person name="Medlin L.K."/>
            <person name="Montsant A."/>
            <person name="Oudot-Le Secq M.P."/>
            <person name="Napoli C."/>
            <person name="Obornik M."/>
            <person name="Parker M.S."/>
            <person name="Petit J.L."/>
            <person name="Porcel B.M."/>
            <person name="Poulsen N."/>
            <person name="Robison M."/>
            <person name="Rychlewski L."/>
            <person name="Rynearson T.A."/>
            <person name="Schmutz J."/>
            <person name="Shapiro H."/>
            <person name="Siaut M."/>
            <person name="Stanley M."/>
            <person name="Sussman M.R."/>
            <person name="Taylor A.R."/>
            <person name="Vardi A."/>
            <person name="von Dassow P."/>
            <person name="Vyverman W."/>
            <person name="Willis A."/>
            <person name="Wyrwicz L.S."/>
            <person name="Rokhsar D.S."/>
            <person name="Weissenbach J."/>
            <person name="Armbrust E.V."/>
            <person name="Green B.R."/>
            <person name="Van de Peer Y."/>
            <person name="Grigoriev I.V."/>
        </authorList>
    </citation>
    <scope>NUCLEOTIDE SEQUENCE [LARGE SCALE GENOMIC DNA]</scope>
    <source>
        <strain evidence="8 9">CCAP 1055/1</strain>
    </source>
</reference>
<feature type="domain" description="DNA mismatch repair proteins mutS family" evidence="7">
    <location>
        <begin position="820"/>
        <end position="1011"/>
    </location>
</feature>
<dbReference type="GO" id="GO:0030983">
    <property type="term" value="F:mismatched DNA binding"/>
    <property type="evidence" value="ECO:0007669"/>
    <property type="project" value="InterPro"/>
</dbReference>
<dbReference type="Gene3D" id="1.10.1420.10">
    <property type="match status" value="3"/>
</dbReference>
<dbReference type="AlphaFoldDB" id="B7FYF7"/>
<protein>
    <submittedName>
        <fullName evidence="8">Muts-like protein 4</fullName>
    </submittedName>
</protein>
<feature type="region of interest" description="Disordered" evidence="5">
    <location>
        <begin position="87"/>
        <end position="131"/>
    </location>
</feature>
<dbReference type="GO" id="GO:0006298">
    <property type="term" value="P:mismatch repair"/>
    <property type="evidence" value="ECO:0007669"/>
    <property type="project" value="InterPro"/>
</dbReference>
<dbReference type="Gene3D" id="3.40.50.300">
    <property type="entry name" value="P-loop containing nucleotide triphosphate hydrolases"/>
    <property type="match status" value="1"/>
</dbReference>
<dbReference type="InParanoid" id="B7FYF7"/>
<reference evidence="9" key="2">
    <citation type="submission" date="2008-08" db="EMBL/GenBank/DDBJ databases">
        <authorList>
            <consortium name="Diatom Consortium"/>
            <person name="Grigoriev I."/>
            <person name="Grimwood J."/>
            <person name="Kuo A."/>
            <person name="Otillar R.P."/>
            <person name="Salamov A."/>
            <person name="Detter J.C."/>
            <person name="Lindquist E."/>
            <person name="Shapiro H."/>
            <person name="Lucas S."/>
            <person name="Glavina del Rio T."/>
            <person name="Pitluck S."/>
            <person name="Rokhsar D."/>
            <person name="Bowler C."/>
        </authorList>
    </citation>
    <scope>GENOME REANNOTATION</scope>
    <source>
        <strain evidence="9">CCAP 1055/1</strain>
    </source>
</reference>
<dbReference type="eggNOG" id="KOG0220">
    <property type="taxonomic scope" value="Eukaryota"/>
</dbReference>
<dbReference type="InterPro" id="IPR007696">
    <property type="entry name" value="DNA_mismatch_repair_MutS_core"/>
</dbReference>
<feature type="domain" description="DNA mismatch repair protein MutS core" evidence="6">
    <location>
        <begin position="379"/>
        <end position="797"/>
    </location>
</feature>
<dbReference type="GeneID" id="7200416"/>
<dbReference type="OMA" id="CNHATER"/>
<dbReference type="PaxDb" id="2850-Phatr51916"/>
<keyword evidence="4" id="KW-0238">DNA-binding</keyword>
<comment type="similarity">
    <text evidence="1">Belongs to the DNA mismatch repair MutS family.</text>
</comment>
<evidence type="ECO:0000256" key="2">
    <source>
        <dbReference type="ARBA" id="ARBA00022741"/>
    </source>
</evidence>
<dbReference type="SUPFAM" id="SSF52540">
    <property type="entry name" value="P-loop containing nucleoside triphosphate hydrolases"/>
    <property type="match status" value="1"/>
</dbReference>
<keyword evidence="3" id="KW-0067">ATP-binding</keyword>
<feature type="compositionally biased region" description="Low complexity" evidence="5">
    <location>
        <begin position="1162"/>
        <end position="1183"/>
    </location>
</feature>
<gene>
    <name evidence="8" type="primary">MSH4</name>
    <name evidence="8" type="ORF">PHATRDRAFT_45661</name>
</gene>
<feature type="compositionally biased region" description="Polar residues" evidence="5">
    <location>
        <begin position="89"/>
        <end position="99"/>
    </location>
</feature>
<evidence type="ECO:0000256" key="5">
    <source>
        <dbReference type="SAM" id="MobiDB-lite"/>
    </source>
</evidence>
<dbReference type="GO" id="GO:0032301">
    <property type="term" value="C:MutSalpha complex"/>
    <property type="evidence" value="ECO:0007669"/>
    <property type="project" value="TreeGrafter"/>
</dbReference>
<dbReference type="InterPro" id="IPR036187">
    <property type="entry name" value="DNA_mismatch_repair_MutS_sf"/>
</dbReference>
<accession>B7FYF7</accession>
<dbReference type="RefSeq" id="XP_002179729.1">
    <property type="nucleotide sequence ID" value="XM_002179693.1"/>
</dbReference>
<proteinExistence type="inferred from homology"/>
<dbReference type="FunFam" id="3.40.50.300:FF:000870">
    <property type="entry name" value="MutS protein homolog 4"/>
    <property type="match status" value="1"/>
</dbReference>
<feature type="compositionally biased region" description="Low complexity" evidence="5">
    <location>
        <begin position="105"/>
        <end position="119"/>
    </location>
</feature>
<dbReference type="GO" id="GO:0140664">
    <property type="term" value="F:ATP-dependent DNA damage sensor activity"/>
    <property type="evidence" value="ECO:0007669"/>
    <property type="project" value="InterPro"/>
</dbReference>
<evidence type="ECO:0000259" key="6">
    <source>
        <dbReference type="SMART" id="SM00533"/>
    </source>
</evidence>
<dbReference type="STRING" id="556484.B7FYF7"/>
<dbReference type="Pfam" id="PF05192">
    <property type="entry name" value="MutS_III"/>
    <property type="match status" value="1"/>
</dbReference>
<evidence type="ECO:0000256" key="4">
    <source>
        <dbReference type="ARBA" id="ARBA00023125"/>
    </source>
</evidence>
<dbReference type="InterPro" id="IPR027417">
    <property type="entry name" value="P-loop_NTPase"/>
</dbReference>
<evidence type="ECO:0000259" key="7">
    <source>
        <dbReference type="SMART" id="SM00534"/>
    </source>
</evidence>
<dbReference type="PANTHER" id="PTHR11361">
    <property type="entry name" value="DNA MISMATCH REPAIR PROTEIN MUTS FAMILY MEMBER"/>
    <property type="match status" value="1"/>
</dbReference>